<dbReference type="GO" id="GO:0005730">
    <property type="term" value="C:nucleolus"/>
    <property type="evidence" value="ECO:0007669"/>
    <property type="project" value="UniProtKB-SubCell"/>
</dbReference>
<evidence type="ECO:0000256" key="4">
    <source>
        <dbReference type="ARBA" id="ARBA00023163"/>
    </source>
</evidence>
<evidence type="ECO:0008006" key="9">
    <source>
        <dbReference type="Google" id="ProtNLM"/>
    </source>
</evidence>
<keyword evidence="8" id="KW-1185">Reference proteome</keyword>
<dbReference type="PANTHER" id="PTHR14440">
    <property type="entry name" value="DNA-DIRECTED RNA POLYMERASE I SUBUNIT RPA49"/>
    <property type="match status" value="1"/>
</dbReference>
<evidence type="ECO:0000256" key="6">
    <source>
        <dbReference type="SAM" id="MobiDB-lite"/>
    </source>
</evidence>
<keyword evidence="4" id="KW-0804">Transcription</keyword>
<protein>
    <recommendedName>
        <fullName evidence="9">DNA-directed RNA polymerase I subunit RPA49</fullName>
    </recommendedName>
</protein>
<dbReference type="STRING" id="764103.G7E369"/>
<comment type="similarity">
    <text evidence="2">Belongs to the eukaryotic RPA49/POLR1E RNA polymerase subunit family.</text>
</comment>
<organism evidence="7 8">
    <name type="scientific">Mixia osmundae (strain CBS 9802 / IAM 14324 / JCM 22182 / KY 12970)</name>
    <dbReference type="NCBI Taxonomy" id="764103"/>
    <lineage>
        <taxon>Eukaryota</taxon>
        <taxon>Fungi</taxon>
        <taxon>Dikarya</taxon>
        <taxon>Basidiomycota</taxon>
        <taxon>Pucciniomycotina</taxon>
        <taxon>Mixiomycetes</taxon>
        <taxon>Mixiales</taxon>
        <taxon>Mixiaceae</taxon>
        <taxon>Mixia</taxon>
    </lineage>
</organism>
<name>G7E369_MIXOS</name>
<evidence type="ECO:0000256" key="3">
    <source>
        <dbReference type="ARBA" id="ARBA00022478"/>
    </source>
</evidence>
<dbReference type="GO" id="GO:0003677">
    <property type="term" value="F:DNA binding"/>
    <property type="evidence" value="ECO:0007669"/>
    <property type="project" value="InterPro"/>
</dbReference>
<dbReference type="Proteomes" id="UP000009131">
    <property type="component" value="Unassembled WGS sequence"/>
</dbReference>
<comment type="caution">
    <text evidence="7">The sequence shown here is derived from an EMBL/GenBank/DDBJ whole genome shotgun (WGS) entry which is preliminary data.</text>
</comment>
<dbReference type="FunCoup" id="G7E369">
    <property type="interactions" value="182"/>
</dbReference>
<accession>G7E369</accession>
<keyword evidence="5" id="KW-0539">Nucleus</keyword>
<feature type="compositionally biased region" description="Polar residues" evidence="6">
    <location>
        <begin position="12"/>
        <end position="24"/>
    </location>
</feature>
<dbReference type="Pfam" id="PF06870">
    <property type="entry name" value="RNA_pol_I_A49"/>
    <property type="match status" value="1"/>
</dbReference>
<comment type="subcellular location">
    <subcellularLocation>
        <location evidence="1">Nucleus</location>
        <location evidence="1">Nucleolus</location>
    </subcellularLocation>
</comment>
<dbReference type="HOGENOM" id="CLU_034953_2_1_1"/>
<dbReference type="OrthoDB" id="532500at2759"/>
<feature type="compositionally biased region" description="Polar residues" evidence="6">
    <location>
        <begin position="33"/>
        <end position="47"/>
    </location>
</feature>
<feature type="compositionally biased region" description="Basic residues" evidence="6">
    <location>
        <begin position="1"/>
        <end position="11"/>
    </location>
</feature>
<dbReference type="GO" id="GO:0006351">
    <property type="term" value="P:DNA-templated transcription"/>
    <property type="evidence" value="ECO:0007669"/>
    <property type="project" value="InterPro"/>
</dbReference>
<evidence type="ECO:0000313" key="7">
    <source>
        <dbReference type="EMBL" id="GAA97250.1"/>
    </source>
</evidence>
<dbReference type="eggNOG" id="KOG4183">
    <property type="taxonomic scope" value="Eukaryota"/>
</dbReference>
<dbReference type="GO" id="GO:0000428">
    <property type="term" value="C:DNA-directed RNA polymerase complex"/>
    <property type="evidence" value="ECO:0007669"/>
    <property type="project" value="UniProtKB-KW"/>
</dbReference>
<dbReference type="InParanoid" id="G7E369"/>
<evidence type="ECO:0000256" key="2">
    <source>
        <dbReference type="ARBA" id="ARBA00009430"/>
    </source>
</evidence>
<gene>
    <name evidence="7" type="primary">Mo03927</name>
    <name evidence="7" type="ORF">E5Q_03927</name>
</gene>
<dbReference type="AlphaFoldDB" id="G7E369"/>
<evidence type="ECO:0000256" key="5">
    <source>
        <dbReference type="ARBA" id="ARBA00023242"/>
    </source>
</evidence>
<evidence type="ECO:0000256" key="1">
    <source>
        <dbReference type="ARBA" id="ARBA00004604"/>
    </source>
</evidence>
<dbReference type="InterPro" id="IPR009668">
    <property type="entry name" value="RNA_pol-assoc_fac_A49-like"/>
</dbReference>
<dbReference type="EMBL" id="BABT02000117">
    <property type="protein sequence ID" value="GAA97250.1"/>
    <property type="molecule type" value="Genomic_DNA"/>
</dbReference>
<reference evidence="7 8" key="1">
    <citation type="journal article" date="2011" name="J. Gen. Appl. Microbiol.">
        <title>Draft genome sequencing of the enigmatic basidiomycete Mixia osmundae.</title>
        <authorList>
            <person name="Nishida H."/>
            <person name="Nagatsuka Y."/>
            <person name="Sugiyama J."/>
        </authorList>
    </citation>
    <scope>NUCLEOTIDE SEQUENCE [LARGE SCALE GENOMIC DNA]</scope>
    <source>
        <strain evidence="8">CBS 9802 / IAM 14324 / JCM 22182 / KY 12970</strain>
    </source>
</reference>
<evidence type="ECO:0000313" key="8">
    <source>
        <dbReference type="Proteomes" id="UP000009131"/>
    </source>
</evidence>
<feature type="region of interest" description="Disordered" evidence="6">
    <location>
        <begin position="1"/>
        <end position="47"/>
    </location>
</feature>
<keyword evidence="3" id="KW-0240">DNA-directed RNA polymerase</keyword>
<proteinExistence type="inferred from homology"/>
<sequence>MSEPRRKKQKRQSTQSDVHASPSASAARGALEGSSSSGTVTTLHVPSDASENSTLAVLGSFSASKPPRKLKFDHVEEQRSSKSAVVARDGGIVWESKNHMSLNRNRPGYACKYLLGVRNKRTNLVTLFPTRLHTIHQSIPAHSAALPDEDEALPDPLARDYRGERASLGNAFGTRKAQRAILAAERNRLDISEETLATKTQPYLAPELLRDDEDEVAQEAKAALVKAAQEDAALIPPFDREATEVDQIYPMSTLMPDEEFKAIDYRVFGQAEKIEERLALLPTLKSEFVTRRLRAVLPEGRRNKLSSAEKRRIRQVVYLSCLHAFRSGQSVGKDAVANRLGLFGNPMLVERFIERFTEKGRSGGPQMTKASQKKLNNWILVCCLVIDDFDLDVQSMADDFGISAKKMTLSLSALGCKIVKPNAADIVRLRTRVGTHGQPFNESSRRAVLLAPLTFPELRRGGPIQR</sequence>
<reference evidence="7 8" key="2">
    <citation type="journal article" date="2012" name="Open Biol.">
        <title>Characteristics of nucleosomes and linker DNA regions on the genome of the basidiomycete Mixia osmundae revealed by mono- and dinucleosome mapping.</title>
        <authorList>
            <person name="Nishida H."/>
            <person name="Kondo S."/>
            <person name="Matsumoto T."/>
            <person name="Suzuki Y."/>
            <person name="Yoshikawa H."/>
            <person name="Taylor T.D."/>
            <person name="Sugiyama J."/>
        </authorList>
    </citation>
    <scope>NUCLEOTIDE SEQUENCE [LARGE SCALE GENOMIC DNA]</scope>
    <source>
        <strain evidence="8">CBS 9802 / IAM 14324 / JCM 22182 / KY 12970</strain>
    </source>
</reference>